<keyword evidence="1" id="KW-0001">2Fe-2S</keyword>
<keyword evidence="2" id="KW-0479">Metal-binding</keyword>
<gene>
    <name evidence="8" type="ORF">IW245_007681</name>
</gene>
<dbReference type="GO" id="GO:0016705">
    <property type="term" value="F:oxidoreductase activity, acting on paired donors, with incorporation or reduction of molecular oxygen"/>
    <property type="evidence" value="ECO:0007669"/>
    <property type="project" value="UniProtKB-ARBA"/>
</dbReference>
<dbReference type="Pfam" id="PF13806">
    <property type="entry name" value="Rieske_2"/>
    <property type="match status" value="1"/>
</dbReference>
<dbReference type="NCBIfam" id="TIGR02378">
    <property type="entry name" value="nirD_assim_sml"/>
    <property type="match status" value="1"/>
</dbReference>
<dbReference type="GO" id="GO:0004497">
    <property type="term" value="F:monooxygenase activity"/>
    <property type="evidence" value="ECO:0007669"/>
    <property type="project" value="UniProtKB-ARBA"/>
</dbReference>
<dbReference type="InterPro" id="IPR036922">
    <property type="entry name" value="Rieske_2Fe-2S_sf"/>
</dbReference>
<dbReference type="InterPro" id="IPR017941">
    <property type="entry name" value="Rieske_2Fe-2S"/>
</dbReference>
<dbReference type="SUPFAM" id="SSF50022">
    <property type="entry name" value="ISP domain"/>
    <property type="match status" value="1"/>
</dbReference>
<evidence type="ECO:0000313" key="9">
    <source>
        <dbReference type="Proteomes" id="UP000622552"/>
    </source>
</evidence>
<evidence type="ECO:0000256" key="5">
    <source>
        <dbReference type="ARBA" id="ARBA00023014"/>
    </source>
</evidence>
<feature type="domain" description="Rieske" evidence="7">
    <location>
        <begin position="4"/>
        <end position="104"/>
    </location>
</feature>
<keyword evidence="5" id="KW-0411">Iron-sulfur</keyword>
<dbReference type="GO" id="GO:0042128">
    <property type="term" value="P:nitrate assimilation"/>
    <property type="evidence" value="ECO:0007669"/>
    <property type="project" value="UniProtKB-KW"/>
</dbReference>
<keyword evidence="3 8" id="KW-0560">Oxidoreductase</keyword>
<organism evidence="8 9">
    <name type="scientific">Longispora fulva</name>
    <dbReference type="NCBI Taxonomy" id="619741"/>
    <lineage>
        <taxon>Bacteria</taxon>
        <taxon>Bacillati</taxon>
        <taxon>Actinomycetota</taxon>
        <taxon>Actinomycetes</taxon>
        <taxon>Micromonosporales</taxon>
        <taxon>Micromonosporaceae</taxon>
        <taxon>Longispora</taxon>
    </lineage>
</organism>
<accession>A0A8J7GQC9</accession>
<evidence type="ECO:0000256" key="4">
    <source>
        <dbReference type="ARBA" id="ARBA00023004"/>
    </source>
</evidence>
<dbReference type="GO" id="GO:0106316">
    <property type="term" value="F:nitrite reductase (NADH) activity"/>
    <property type="evidence" value="ECO:0007669"/>
    <property type="project" value="UniProtKB-EC"/>
</dbReference>
<dbReference type="EMBL" id="JADOUF010000001">
    <property type="protein sequence ID" value="MBG6141487.1"/>
    <property type="molecule type" value="Genomic_DNA"/>
</dbReference>
<evidence type="ECO:0000256" key="1">
    <source>
        <dbReference type="ARBA" id="ARBA00022714"/>
    </source>
</evidence>
<dbReference type="GO" id="GO:0051537">
    <property type="term" value="F:2 iron, 2 sulfur cluster binding"/>
    <property type="evidence" value="ECO:0007669"/>
    <property type="project" value="UniProtKB-KW"/>
</dbReference>
<dbReference type="PANTHER" id="PTHR40562">
    <property type="match status" value="1"/>
</dbReference>
<dbReference type="PROSITE" id="PS51296">
    <property type="entry name" value="RIESKE"/>
    <property type="match status" value="1"/>
</dbReference>
<dbReference type="EC" id="1.7.1.15" evidence="8"/>
<keyword evidence="4" id="KW-0408">Iron</keyword>
<sequence>MTWTAICQLDHLLPERGAAALLGDTQVAVFRLHDNQLYAIGNGDPLSGAQVLSRGIVGTRGDVPVVLSPMHKQAFDLRTGACLDVPGVTVPVYPARCRDGLIEVAVP</sequence>
<keyword evidence="9" id="KW-1185">Reference proteome</keyword>
<dbReference type="Gene3D" id="2.102.10.10">
    <property type="entry name" value="Rieske [2Fe-2S] iron-sulphur domain"/>
    <property type="match status" value="1"/>
</dbReference>
<dbReference type="PROSITE" id="PS51300">
    <property type="entry name" value="NIRD"/>
    <property type="match status" value="1"/>
</dbReference>
<dbReference type="PANTHER" id="PTHR40562:SF1">
    <property type="entry name" value="NITRITE REDUCTASE (NADH) SMALL SUBUNIT"/>
    <property type="match status" value="1"/>
</dbReference>
<keyword evidence="6" id="KW-0534">Nitrate assimilation</keyword>
<protein>
    <submittedName>
        <fullName evidence="8">Nitrite reductase (NADH) small subunit</fullName>
        <ecNumber evidence="8">1.7.1.15</ecNumber>
    </submittedName>
</protein>
<dbReference type="CDD" id="cd03529">
    <property type="entry name" value="Rieske_NirD"/>
    <property type="match status" value="1"/>
</dbReference>
<dbReference type="AlphaFoldDB" id="A0A8J7GQC9"/>
<dbReference type="Proteomes" id="UP000622552">
    <property type="component" value="Unassembled WGS sequence"/>
</dbReference>
<evidence type="ECO:0000313" key="8">
    <source>
        <dbReference type="EMBL" id="MBG6141487.1"/>
    </source>
</evidence>
<evidence type="ECO:0000256" key="3">
    <source>
        <dbReference type="ARBA" id="ARBA00023002"/>
    </source>
</evidence>
<dbReference type="GO" id="GO:0046872">
    <property type="term" value="F:metal ion binding"/>
    <property type="evidence" value="ECO:0007669"/>
    <property type="project" value="UniProtKB-KW"/>
</dbReference>
<evidence type="ECO:0000259" key="7">
    <source>
        <dbReference type="PROSITE" id="PS51296"/>
    </source>
</evidence>
<evidence type="ECO:0000256" key="2">
    <source>
        <dbReference type="ARBA" id="ARBA00022723"/>
    </source>
</evidence>
<dbReference type="InterPro" id="IPR012748">
    <property type="entry name" value="Rieske-like_NirD"/>
</dbReference>
<comment type="caution">
    <text evidence="8">The sequence shown here is derived from an EMBL/GenBank/DDBJ whole genome shotgun (WGS) entry which is preliminary data.</text>
</comment>
<proteinExistence type="predicted"/>
<reference evidence="8" key="1">
    <citation type="submission" date="2020-11" db="EMBL/GenBank/DDBJ databases">
        <title>Sequencing the genomes of 1000 actinobacteria strains.</title>
        <authorList>
            <person name="Klenk H.-P."/>
        </authorList>
    </citation>
    <scope>NUCLEOTIDE SEQUENCE</scope>
    <source>
        <strain evidence="8">DSM 45356</strain>
    </source>
</reference>
<name>A0A8J7GQC9_9ACTN</name>
<dbReference type="InterPro" id="IPR017881">
    <property type="entry name" value="NirD"/>
</dbReference>
<evidence type="ECO:0000256" key="6">
    <source>
        <dbReference type="ARBA" id="ARBA00023063"/>
    </source>
</evidence>